<dbReference type="Gene3D" id="1.10.510.10">
    <property type="entry name" value="Transferase(Phosphotransferase) domain 1"/>
    <property type="match status" value="1"/>
</dbReference>
<dbReference type="SUPFAM" id="SSF56112">
    <property type="entry name" value="Protein kinase-like (PK-like)"/>
    <property type="match status" value="1"/>
</dbReference>
<feature type="compositionally biased region" description="Polar residues" evidence="1">
    <location>
        <begin position="373"/>
        <end position="386"/>
    </location>
</feature>
<feature type="region of interest" description="Disordered" evidence="1">
    <location>
        <begin position="373"/>
        <end position="398"/>
    </location>
</feature>
<feature type="region of interest" description="Disordered" evidence="1">
    <location>
        <begin position="531"/>
        <end position="553"/>
    </location>
</feature>
<organism evidence="3 4">
    <name type="scientific">Rhizoctonia solani</name>
    <dbReference type="NCBI Taxonomy" id="456999"/>
    <lineage>
        <taxon>Eukaryota</taxon>
        <taxon>Fungi</taxon>
        <taxon>Dikarya</taxon>
        <taxon>Basidiomycota</taxon>
        <taxon>Agaricomycotina</taxon>
        <taxon>Agaricomycetes</taxon>
        <taxon>Cantharellales</taxon>
        <taxon>Ceratobasidiaceae</taxon>
        <taxon>Rhizoctonia</taxon>
    </lineage>
</organism>
<dbReference type="PANTHER" id="PTHR38248:SF2">
    <property type="entry name" value="FUNK1 11"/>
    <property type="match status" value="1"/>
</dbReference>
<dbReference type="InterPro" id="IPR040976">
    <property type="entry name" value="Pkinase_fungal"/>
</dbReference>
<evidence type="ECO:0000259" key="2">
    <source>
        <dbReference type="Pfam" id="PF17667"/>
    </source>
</evidence>
<dbReference type="EMBL" id="CAJMWV010000643">
    <property type="protein sequence ID" value="CAE6408692.1"/>
    <property type="molecule type" value="Genomic_DNA"/>
</dbReference>
<dbReference type="Pfam" id="PF17667">
    <property type="entry name" value="Pkinase_fungal"/>
    <property type="match status" value="2"/>
</dbReference>
<dbReference type="Proteomes" id="UP000663831">
    <property type="component" value="Unassembled WGS sequence"/>
</dbReference>
<reference evidence="3" key="1">
    <citation type="submission" date="2021-01" db="EMBL/GenBank/DDBJ databases">
        <authorList>
            <person name="Kaushik A."/>
        </authorList>
    </citation>
    <scope>NUCLEOTIDE SEQUENCE</scope>
    <source>
        <strain evidence="3">AG3-1AP</strain>
    </source>
</reference>
<feature type="compositionally biased region" description="Pro residues" evidence="1">
    <location>
        <begin position="702"/>
        <end position="711"/>
    </location>
</feature>
<dbReference type="PANTHER" id="PTHR38248">
    <property type="entry name" value="FUNK1 6"/>
    <property type="match status" value="1"/>
</dbReference>
<feature type="domain" description="Fungal-type protein kinase" evidence="2">
    <location>
        <begin position="151"/>
        <end position="307"/>
    </location>
</feature>
<evidence type="ECO:0000256" key="1">
    <source>
        <dbReference type="SAM" id="MobiDB-lite"/>
    </source>
</evidence>
<protein>
    <recommendedName>
        <fullName evidence="2">Fungal-type protein kinase domain-containing protein</fullName>
    </recommendedName>
</protein>
<evidence type="ECO:0000313" key="4">
    <source>
        <dbReference type="Proteomes" id="UP000663831"/>
    </source>
</evidence>
<name>A0A8H2WZI0_9AGAM</name>
<feature type="compositionally biased region" description="Basic and acidic residues" evidence="1">
    <location>
        <begin position="717"/>
        <end position="726"/>
    </location>
</feature>
<dbReference type="InterPro" id="IPR011009">
    <property type="entry name" value="Kinase-like_dom_sf"/>
</dbReference>
<dbReference type="AlphaFoldDB" id="A0A8H2WZI0"/>
<sequence length="726" mass="82210">MTGNQGETPTGSKRTGDAEYCAFHVADARQVLASDLPVIPEVTLSSLMHAVLPPLPAETLKSTCRKLRTEHHIQSPDTNDPRWACLPQDPCASKRSEDQTFKFLEKIAEVIQPQVPGKFTLSVVGNITPVSHRHDTSRPDGFIHLNRDSLVRIPWADIMMTMEFKKIYDIKNNMDDIAKVIWSMHHIMRTDARRTHVYGLTCENTTARLWYCDRSDFVASAEFDVNKDWEHLVRIILSILMASPIQLGLDPTMKAIFTSRDSEPSYIITVHNIITKAATQYQTSRVLSDVGADSPVSRGTRVWMVQRLVNGIAAGPFYALKDPDYAQHLLTPVDYGYVPHDLATPLVPDNTHKTLRRQELELTGVVLQTQSLPAIRPTSKTQTSKSAPRDSIGSSEDIPKSAWGVAEFGKTYLSSDSRQHYRMVVEEIGEPVHSLRNFTDIFTTIQGGWKGLHAIHICKKVHRDVSGGNILLVPALKALPKRGVIMDLEYAKDIDDMSAPRDMRTGTAAFMATEVAYMKHHRLDDLRSILGMNSPSPEDPDPKQADDTPLPPFRHNPLHDMESMWWLCIWMMFRLVPSNVSGEQYFHNYRIVFFNFFVKERFVCHPTEFLEYTTHISIKAFIEVMNKWRKQLNSLYFKCYKAQDALPGPLERIKIDDKTLQSAYDFGIENLKSLKTASMAPTTDFVPMTEKYHQFLQNASPTVPPTVPPVPSSSEPSKTEHKPNTK</sequence>
<comment type="caution">
    <text evidence="3">The sequence shown here is derived from an EMBL/GenBank/DDBJ whole genome shotgun (WGS) entry which is preliminary data.</text>
</comment>
<proteinExistence type="predicted"/>
<accession>A0A8H2WZI0</accession>
<evidence type="ECO:0000313" key="3">
    <source>
        <dbReference type="EMBL" id="CAE6408692.1"/>
    </source>
</evidence>
<feature type="region of interest" description="Disordered" evidence="1">
    <location>
        <begin position="699"/>
        <end position="726"/>
    </location>
</feature>
<gene>
    <name evidence="3" type="ORF">RDB_LOCUS20376</name>
</gene>
<feature type="domain" description="Fungal-type protein kinase" evidence="2">
    <location>
        <begin position="355"/>
        <end position="571"/>
    </location>
</feature>